<sequence>MAFIDNLAFSLFAISMAGFMLLYAISSMYFVYKRKRKDFSEYLDSASIPLAILGAFMFITGLWGQFTWPLPGSYNILFYDPLVAFSILLISFSLAIRLKTKLEYAGFLSLMIRIDSH</sequence>
<dbReference type="Pfam" id="PF06168">
    <property type="entry name" value="DUF981"/>
    <property type="match status" value="1"/>
</dbReference>
<feature type="transmembrane region" description="Helical" evidence="1">
    <location>
        <begin position="76"/>
        <end position="96"/>
    </location>
</feature>
<name>T0YA19_9ZZZZ</name>
<evidence type="ECO:0000313" key="2">
    <source>
        <dbReference type="EMBL" id="EQD28637.1"/>
    </source>
</evidence>
<feature type="non-terminal residue" evidence="2">
    <location>
        <position position="117"/>
    </location>
</feature>
<comment type="caution">
    <text evidence="2">The sequence shown here is derived from an EMBL/GenBank/DDBJ whole genome shotgun (WGS) entry which is preliminary data.</text>
</comment>
<feature type="transmembrane region" description="Helical" evidence="1">
    <location>
        <begin position="42"/>
        <end position="64"/>
    </location>
</feature>
<dbReference type="EMBL" id="AUZZ01010794">
    <property type="protein sequence ID" value="EQD28637.1"/>
    <property type="molecule type" value="Genomic_DNA"/>
</dbReference>
<accession>T0YA19</accession>
<dbReference type="InterPro" id="IPR009324">
    <property type="entry name" value="DUF981"/>
</dbReference>
<reference evidence="2" key="1">
    <citation type="submission" date="2013-08" db="EMBL/GenBank/DDBJ databases">
        <authorList>
            <person name="Mendez C."/>
            <person name="Richter M."/>
            <person name="Ferrer M."/>
            <person name="Sanchez J."/>
        </authorList>
    </citation>
    <scope>NUCLEOTIDE SEQUENCE</scope>
</reference>
<protein>
    <submittedName>
        <fullName evidence="2">Membrane protein containing DUF981</fullName>
    </submittedName>
</protein>
<keyword evidence="1" id="KW-1133">Transmembrane helix</keyword>
<feature type="transmembrane region" description="Helical" evidence="1">
    <location>
        <begin position="6"/>
        <end position="30"/>
    </location>
</feature>
<evidence type="ECO:0000256" key="1">
    <source>
        <dbReference type="SAM" id="Phobius"/>
    </source>
</evidence>
<organism evidence="2">
    <name type="scientific">mine drainage metagenome</name>
    <dbReference type="NCBI Taxonomy" id="410659"/>
    <lineage>
        <taxon>unclassified sequences</taxon>
        <taxon>metagenomes</taxon>
        <taxon>ecological metagenomes</taxon>
    </lineage>
</organism>
<dbReference type="AlphaFoldDB" id="T0YA19"/>
<reference evidence="2" key="2">
    <citation type="journal article" date="2014" name="ISME J.">
        <title>Microbial stratification in low pH oxic and suboxic macroscopic growths along an acid mine drainage.</title>
        <authorList>
            <person name="Mendez-Garcia C."/>
            <person name="Mesa V."/>
            <person name="Sprenger R.R."/>
            <person name="Richter M."/>
            <person name="Diez M.S."/>
            <person name="Solano J."/>
            <person name="Bargiela R."/>
            <person name="Golyshina O.V."/>
            <person name="Manteca A."/>
            <person name="Ramos J.L."/>
            <person name="Gallego J.R."/>
            <person name="Llorente I."/>
            <person name="Martins Dos Santos V.A."/>
            <person name="Jensen O.N."/>
            <person name="Pelaez A.I."/>
            <person name="Sanchez J."/>
            <person name="Ferrer M."/>
        </authorList>
    </citation>
    <scope>NUCLEOTIDE SEQUENCE</scope>
</reference>
<keyword evidence="1" id="KW-0472">Membrane</keyword>
<proteinExistence type="predicted"/>
<gene>
    <name evidence="2" type="ORF">B2A_14843</name>
</gene>
<keyword evidence="1" id="KW-0812">Transmembrane</keyword>